<dbReference type="Proteomes" id="UP000070531">
    <property type="component" value="Unassembled WGS sequence"/>
</dbReference>
<sequence length="46" mass="5628">MGKKIYRDSDSKQYVLEFFYFYICLKQVELIYITRNNYGIHVTRGL</sequence>
<organism evidence="1">
    <name type="scientific">Prevotella amnii</name>
    <dbReference type="NCBI Taxonomy" id="419005"/>
    <lineage>
        <taxon>Bacteria</taxon>
        <taxon>Pseudomonadati</taxon>
        <taxon>Bacteroidota</taxon>
        <taxon>Bacteroidia</taxon>
        <taxon>Bacteroidales</taxon>
        <taxon>Prevotellaceae</taxon>
        <taxon>Prevotella</taxon>
    </lineage>
</organism>
<evidence type="ECO:0000313" key="2">
    <source>
        <dbReference type="Proteomes" id="UP000070531"/>
    </source>
</evidence>
<dbReference type="AlphaFoldDB" id="A0A134BN83"/>
<comment type="caution">
    <text evidence="1">The sequence shown here is derived from an EMBL/GenBank/DDBJ whole genome shotgun (WGS) entry which is preliminary data.</text>
</comment>
<protein>
    <submittedName>
        <fullName evidence="1">Uncharacterized protein</fullName>
    </submittedName>
</protein>
<dbReference type="STRING" id="419005.HMPREF1860_00153"/>
<accession>A0A134BN83</accession>
<proteinExistence type="predicted"/>
<name>A0A134BN83_9BACT</name>
<dbReference type="EMBL" id="LSDL01000011">
    <property type="protein sequence ID" value="KXB81379.1"/>
    <property type="molecule type" value="Genomic_DNA"/>
</dbReference>
<gene>
    <name evidence="1" type="ORF">HMPREF1860_00153</name>
</gene>
<reference evidence="1 2" key="1">
    <citation type="submission" date="2016-01" db="EMBL/GenBank/DDBJ databases">
        <authorList>
            <person name="Oliw E.H."/>
        </authorList>
    </citation>
    <scope>NUCLEOTIDE SEQUENCE [LARGE SCALE GENOMIC DNA]</scope>
    <source>
        <strain evidence="1 2">DNF00307</strain>
    </source>
</reference>
<evidence type="ECO:0000313" key="1">
    <source>
        <dbReference type="EMBL" id="KXB81379.1"/>
    </source>
</evidence>